<keyword evidence="6" id="KW-0804">Transcription</keyword>
<feature type="compositionally biased region" description="Low complexity" evidence="9">
    <location>
        <begin position="616"/>
        <end position="633"/>
    </location>
</feature>
<feature type="region of interest" description="Disordered" evidence="9">
    <location>
        <begin position="709"/>
        <end position="896"/>
    </location>
</feature>
<feature type="compositionally biased region" description="Low complexity" evidence="9">
    <location>
        <begin position="267"/>
        <end position="281"/>
    </location>
</feature>
<feature type="compositionally biased region" description="Low complexity" evidence="9">
    <location>
        <begin position="730"/>
        <end position="763"/>
    </location>
</feature>
<keyword evidence="2" id="KW-0677">Repeat</keyword>
<dbReference type="InterPro" id="IPR013087">
    <property type="entry name" value="Znf_C2H2_type"/>
</dbReference>
<accession>A0A8H7XZG0</accession>
<feature type="region of interest" description="Disordered" evidence="9">
    <location>
        <begin position="980"/>
        <end position="1030"/>
    </location>
</feature>
<feature type="compositionally biased region" description="Gly residues" evidence="9">
    <location>
        <begin position="473"/>
        <end position="482"/>
    </location>
</feature>
<feature type="region of interest" description="Disordered" evidence="9">
    <location>
        <begin position="110"/>
        <end position="281"/>
    </location>
</feature>
<gene>
    <name evidence="11" type="ORF">JR316_004339</name>
</gene>
<feature type="region of interest" description="Disordered" evidence="9">
    <location>
        <begin position="305"/>
        <end position="351"/>
    </location>
</feature>
<feature type="coiled-coil region" evidence="8">
    <location>
        <begin position="534"/>
        <end position="568"/>
    </location>
</feature>
<reference evidence="11" key="1">
    <citation type="submission" date="2021-02" db="EMBL/GenBank/DDBJ databases">
        <title>Psilocybe cubensis genome.</title>
        <authorList>
            <person name="Mckernan K.J."/>
            <person name="Crawford S."/>
            <person name="Trippe A."/>
            <person name="Kane L.T."/>
            <person name="Mclaughlin S."/>
        </authorList>
    </citation>
    <scope>NUCLEOTIDE SEQUENCE [LARGE SCALE GENOMIC DNA]</scope>
    <source>
        <strain evidence="11">MGC-MH-2018</strain>
    </source>
</reference>
<feature type="compositionally biased region" description="Polar residues" evidence="9">
    <location>
        <begin position="253"/>
        <end position="264"/>
    </location>
</feature>
<dbReference type="InterPro" id="IPR036236">
    <property type="entry name" value="Znf_C2H2_sf"/>
</dbReference>
<evidence type="ECO:0000256" key="2">
    <source>
        <dbReference type="ARBA" id="ARBA00022737"/>
    </source>
</evidence>
<dbReference type="EMBL" id="JAFIQS010000004">
    <property type="protein sequence ID" value="KAG5169957.1"/>
    <property type="molecule type" value="Genomic_DNA"/>
</dbReference>
<feature type="compositionally biased region" description="Polar residues" evidence="9">
    <location>
        <begin position="33"/>
        <end position="59"/>
    </location>
</feature>
<keyword evidence="5" id="KW-0805">Transcription regulation</keyword>
<feature type="compositionally biased region" description="Low complexity" evidence="9">
    <location>
        <begin position="456"/>
        <end position="472"/>
    </location>
</feature>
<feature type="compositionally biased region" description="Polar residues" evidence="9">
    <location>
        <begin position="229"/>
        <end position="240"/>
    </location>
</feature>
<feature type="compositionally biased region" description="Gly residues" evidence="9">
    <location>
        <begin position="853"/>
        <end position="869"/>
    </location>
</feature>
<dbReference type="GO" id="GO:0008270">
    <property type="term" value="F:zinc ion binding"/>
    <property type="evidence" value="ECO:0007669"/>
    <property type="project" value="UniProtKB-KW"/>
</dbReference>
<dbReference type="AlphaFoldDB" id="A0A8H7XZG0"/>
<feature type="compositionally biased region" description="Low complexity" evidence="9">
    <location>
        <begin position="130"/>
        <end position="157"/>
    </location>
</feature>
<evidence type="ECO:0000256" key="3">
    <source>
        <dbReference type="ARBA" id="ARBA00022771"/>
    </source>
</evidence>
<evidence type="ECO:0000313" key="11">
    <source>
        <dbReference type="EMBL" id="KAG5169957.1"/>
    </source>
</evidence>
<dbReference type="GO" id="GO:0000981">
    <property type="term" value="F:DNA-binding transcription factor activity, RNA polymerase II-specific"/>
    <property type="evidence" value="ECO:0007669"/>
    <property type="project" value="TreeGrafter"/>
</dbReference>
<evidence type="ECO:0000256" key="6">
    <source>
        <dbReference type="ARBA" id="ARBA00023163"/>
    </source>
</evidence>
<feature type="compositionally biased region" description="Low complexity" evidence="9">
    <location>
        <begin position="369"/>
        <end position="421"/>
    </location>
</feature>
<dbReference type="SMART" id="SM00355">
    <property type="entry name" value="ZnF_C2H2"/>
    <property type="match status" value="3"/>
</dbReference>
<name>A0A8H7XZG0_PSICU</name>
<feature type="compositionally biased region" description="Low complexity" evidence="9">
    <location>
        <begin position="588"/>
        <end position="601"/>
    </location>
</feature>
<evidence type="ECO:0000256" key="9">
    <source>
        <dbReference type="SAM" id="MobiDB-lite"/>
    </source>
</evidence>
<evidence type="ECO:0000259" key="10">
    <source>
        <dbReference type="PROSITE" id="PS50157"/>
    </source>
</evidence>
<dbReference type="FunFam" id="3.30.160.60:FF:000032">
    <property type="entry name" value="Krueppel-like factor 4"/>
    <property type="match status" value="1"/>
</dbReference>
<feature type="compositionally biased region" description="Low complexity" evidence="9">
    <location>
        <begin position="775"/>
        <end position="788"/>
    </location>
</feature>
<dbReference type="PANTHER" id="PTHR14003">
    <property type="entry name" value="TRANSCRIPTIONAL REPRESSOR PROTEIN YY"/>
    <property type="match status" value="1"/>
</dbReference>
<feature type="domain" description="C2H2-type" evidence="10">
    <location>
        <begin position="1104"/>
        <end position="1131"/>
    </location>
</feature>
<dbReference type="Pfam" id="PF00096">
    <property type="entry name" value="zf-C2H2"/>
    <property type="match status" value="1"/>
</dbReference>
<evidence type="ECO:0000256" key="7">
    <source>
        <dbReference type="PROSITE-ProRule" id="PRU00042"/>
    </source>
</evidence>
<keyword evidence="8" id="KW-0175">Coiled coil</keyword>
<dbReference type="GO" id="GO:0000978">
    <property type="term" value="F:RNA polymerase II cis-regulatory region sequence-specific DNA binding"/>
    <property type="evidence" value="ECO:0007669"/>
    <property type="project" value="TreeGrafter"/>
</dbReference>
<feature type="region of interest" description="Disordered" evidence="9">
    <location>
        <begin position="366"/>
        <end position="482"/>
    </location>
</feature>
<keyword evidence="4" id="KW-0862">Zinc</keyword>
<sequence length="1216" mass="126826">MDATTDGSPYIGDFKLVPPSPRREPADLDFDNPSFNLADPNNTHTPSYNGSYYNSPFSQHSELSFSGEDINYDILSELHAMNDYEPSDYDAPSGSTNQASSLLMFTQDADYMSPHFSPPADQQQHKLQEQEQQQQQQQQHRTHGSPFDHSSPASSSGDPHDIGHPYSNAATNNSSGGAGGDGRHSRASSVASLHGNSQSPRPSPSPQPYQQQNPQPHPSPRLDVAHSFGNMSVHTPNWGTQPLPAASLGGFANPNTSPSPNNLRMHSPLPSQKPQSPPRLLMPDEYEAPSILQQQQQDSSMLTAVPKINAPGDDDMEGNNGNAEGAGGGGPRFHIVPATPISGGGDGHANVPFQQTLATLTQGAEEYAGSNSNNGNNDNNDLYQHQQSLSPPLQQSFSQQQQTSLSPQQQHQQARSQPASRHASPYAGPTRAGHGTSPVPSPLPLPVPLPNVGNDLGSAGLSSGGAPSSASTGAGGSTGGSASGGFVFPENMSYNLSGQAQAGQSQTLGLGLGLGLGMGGRQRSNSDTWGSYEYQQQQQAIARQQQMRAQAQLQAQQQQQQLQAQQAHAQLQMQMQMQAAQQAQQMQSFSFGGASASRGGSPNPNTNASPTINNTSAMGASSSSSPSGTKTSSPSPPNLNPGSNVTMGVGMTNNNNNNFLLPADPIRRAVSDSLSLGIGRGGHRVSRSEDVRLNVPTIGVGVYQGGGVAQGQGGQHAHTSSMSGIYPDFSQSQQQMHMQQQQAQLHSMQQAALQGQSQSQSQQFLHPNLPPARRSLSPSGHSHSSSLSLGGGAAGSSSGNSLGLPPPPNVHVGHFRRASSGSRSDRGAEVWGSQSFAHGGHSRHASVGAGSSSVGGGSGSSLGLGGDGLQGLSVSPSGHLTANRRVSPYPSPNASPRVRYEELVEDDGYGGGGGGGYGGGGMGMGLGLGLGLGGGGGLTLGGAHSQHAVHNLGLAGPEIGEPPVSGGFSEEVPIAGRGAYRDINDGASSNGGGDVGPSSGRRRAGSQASVGATDAQGNPIAKQNVTTGRTANASIRRRKQDANFACTVPGCNSTFTRGFNLKGHLRSHYEQKPYKCHWPGCGKGFARQHDCKRHEQLHSNFRPFECDGCRKQFARMDALNRHLRSEAGAECARVVERGREGGAGGPGAGQQDLGLGLNLTGSEMGIGMEMEDPEEYEEPKQQQPTVVTTRSGRQVVRRRQTVEMDDGEWGAAGVAL</sequence>
<feature type="region of interest" description="Disordered" evidence="9">
    <location>
        <begin position="1"/>
        <end position="59"/>
    </location>
</feature>
<feature type="domain" description="C2H2-type" evidence="10">
    <location>
        <begin position="1074"/>
        <end position="1103"/>
    </location>
</feature>
<feature type="compositionally biased region" description="Low complexity" evidence="9">
    <location>
        <begin position="640"/>
        <end position="651"/>
    </location>
</feature>
<feature type="compositionally biased region" description="Polar residues" evidence="9">
    <location>
        <begin position="602"/>
        <end position="615"/>
    </location>
</feature>
<dbReference type="SUPFAM" id="SSF57667">
    <property type="entry name" value="beta-beta-alpha zinc fingers"/>
    <property type="match status" value="1"/>
</dbReference>
<feature type="compositionally biased region" description="Polar residues" evidence="9">
    <location>
        <begin position="1021"/>
        <end position="1030"/>
    </location>
</feature>
<keyword evidence="1" id="KW-0479">Metal-binding</keyword>
<keyword evidence="3 7" id="KW-0863">Zinc-finger</keyword>
<feature type="region of interest" description="Disordered" evidence="9">
    <location>
        <begin position="588"/>
        <end position="651"/>
    </location>
</feature>
<evidence type="ECO:0000256" key="1">
    <source>
        <dbReference type="ARBA" id="ARBA00022723"/>
    </source>
</evidence>
<dbReference type="GO" id="GO:0000785">
    <property type="term" value="C:chromatin"/>
    <property type="evidence" value="ECO:0007669"/>
    <property type="project" value="TreeGrafter"/>
</dbReference>
<dbReference type="PANTHER" id="PTHR14003:SF19">
    <property type="entry name" value="YY2 TRANSCRIPTION FACTOR"/>
    <property type="match status" value="1"/>
</dbReference>
<dbReference type="PROSITE" id="PS50157">
    <property type="entry name" value="ZINC_FINGER_C2H2_2"/>
    <property type="match status" value="3"/>
</dbReference>
<evidence type="ECO:0000256" key="5">
    <source>
        <dbReference type="ARBA" id="ARBA00023015"/>
    </source>
</evidence>
<feature type="compositionally biased region" description="Pro residues" evidence="9">
    <location>
        <begin position="439"/>
        <end position="449"/>
    </location>
</feature>
<feature type="region of interest" description="Disordered" evidence="9">
    <location>
        <begin position="1172"/>
        <end position="1194"/>
    </location>
</feature>
<dbReference type="PROSITE" id="PS00028">
    <property type="entry name" value="ZINC_FINGER_C2H2_1"/>
    <property type="match status" value="2"/>
</dbReference>
<comment type="caution">
    <text evidence="11">The sequence shown here is derived from an EMBL/GenBank/DDBJ whole genome shotgun (WGS) entry which is preliminary data.</text>
</comment>
<proteinExistence type="predicted"/>
<protein>
    <recommendedName>
        <fullName evidence="10">C2H2-type domain-containing protein</fullName>
    </recommendedName>
</protein>
<evidence type="ECO:0000256" key="8">
    <source>
        <dbReference type="SAM" id="Coils"/>
    </source>
</evidence>
<dbReference type="GO" id="GO:0031519">
    <property type="term" value="C:PcG protein complex"/>
    <property type="evidence" value="ECO:0007669"/>
    <property type="project" value="TreeGrafter"/>
</dbReference>
<feature type="domain" description="C2H2-type" evidence="10">
    <location>
        <begin position="1044"/>
        <end position="1073"/>
    </location>
</feature>
<evidence type="ECO:0000256" key="4">
    <source>
        <dbReference type="ARBA" id="ARBA00022833"/>
    </source>
</evidence>
<dbReference type="Gene3D" id="3.30.160.60">
    <property type="entry name" value="Classic Zinc Finger"/>
    <property type="match status" value="3"/>
</dbReference>
<organism evidence="11">
    <name type="scientific">Psilocybe cubensis</name>
    <name type="common">Psychedelic mushroom</name>
    <name type="synonym">Stropharia cubensis</name>
    <dbReference type="NCBI Taxonomy" id="181762"/>
    <lineage>
        <taxon>Eukaryota</taxon>
        <taxon>Fungi</taxon>
        <taxon>Dikarya</taxon>
        <taxon>Basidiomycota</taxon>
        <taxon>Agaricomycotina</taxon>
        <taxon>Agaricomycetes</taxon>
        <taxon>Agaricomycetidae</taxon>
        <taxon>Agaricales</taxon>
        <taxon>Agaricineae</taxon>
        <taxon>Strophariaceae</taxon>
        <taxon>Psilocybe</taxon>
    </lineage>
</organism>
<dbReference type="GO" id="GO:0005667">
    <property type="term" value="C:transcription regulator complex"/>
    <property type="evidence" value="ECO:0007669"/>
    <property type="project" value="TreeGrafter"/>
</dbReference>